<organism evidence="1 2">
    <name type="scientific">Golovinomyces cichoracearum</name>
    <dbReference type="NCBI Taxonomy" id="62708"/>
    <lineage>
        <taxon>Eukaryota</taxon>
        <taxon>Fungi</taxon>
        <taxon>Dikarya</taxon>
        <taxon>Ascomycota</taxon>
        <taxon>Pezizomycotina</taxon>
        <taxon>Leotiomycetes</taxon>
        <taxon>Erysiphales</taxon>
        <taxon>Erysiphaceae</taxon>
        <taxon>Golovinomyces</taxon>
    </lineage>
</organism>
<comment type="caution">
    <text evidence="1">The sequence shown here is derived from an EMBL/GenBank/DDBJ whole genome shotgun (WGS) entry which is preliminary data.</text>
</comment>
<dbReference type="AlphaFoldDB" id="A0A420I4B0"/>
<evidence type="ECO:0000313" key="1">
    <source>
        <dbReference type="EMBL" id="RKF64494.1"/>
    </source>
</evidence>
<sequence length="74" mass="8029">MADDNLRKNRGSHHNGGCLLKTELIVSTSELPWPEAAPLSNLGKSYLQQNIRGDFLGMIFVCSVGTTEAIQQVG</sequence>
<protein>
    <submittedName>
        <fullName evidence="1">Uncharacterized protein</fullName>
    </submittedName>
</protein>
<dbReference type="EMBL" id="MCBR01013173">
    <property type="protein sequence ID" value="RKF64494.1"/>
    <property type="molecule type" value="Genomic_DNA"/>
</dbReference>
<gene>
    <name evidence="1" type="ORF">GcC1_131002</name>
</gene>
<accession>A0A420I4B0</accession>
<name>A0A420I4B0_9PEZI</name>
<evidence type="ECO:0000313" key="2">
    <source>
        <dbReference type="Proteomes" id="UP000285405"/>
    </source>
</evidence>
<proteinExistence type="predicted"/>
<dbReference type="Proteomes" id="UP000285405">
    <property type="component" value="Unassembled WGS sequence"/>
</dbReference>
<reference evidence="1 2" key="1">
    <citation type="journal article" date="2018" name="BMC Genomics">
        <title>Comparative genome analyses reveal sequence features reflecting distinct modes of host-adaptation between dicot and monocot powdery mildew.</title>
        <authorList>
            <person name="Wu Y."/>
            <person name="Ma X."/>
            <person name="Pan Z."/>
            <person name="Kale S.D."/>
            <person name="Song Y."/>
            <person name="King H."/>
            <person name="Zhang Q."/>
            <person name="Presley C."/>
            <person name="Deng X."/>
            <person name="Wei C.I."/>
            <person name="Xiao S."/>
        </authorList>
    </citation>
    <scope>NUCLEOTIDE SEQUENCE [LARGE SCALE GENOMIC DNA]</scope>
    <source>
        <strain evidence="1">UCSC1</strain>
    </source>
</reference>